<proteinExistence type="predicted"/>
<dbReference type="AlphaFoldDB" id="A0A9P0KJM6"/>
<protein>
    <submittedName>
        <fullName evidence="1">Uncharacterized protein</fullName>
    </submittedName>
</protein>
<dbReference type="OrthoDB" id="6776127at2759"/>
<dbReference type="Proteomes" id="UP001152888">
    <property type="component" value="Unassembled WGS sequence"/>
</dbReference>
<comment type="caution">
    <text evidence="1">The sequence shown here is derived from an EMBL/GenBank/DDBJ whole genome shotgun (WGS) entry which is preliminary data.</text>
</comment>
<accession>A0A9P0KJM6</accession>
<evidence type="ECO:0000313" key="1">
    <source>
        <dbReference type="EMBL" id="CAH1974112.1"/>
    </source>
</evidence>
<reference evidence="1" key="1">
    <citation type="submission" date="2022-03" db="EMBL/GenBank/DDBJ databases">
        <authorList>
            <person name="Sayadi A."/>
        </authorList>
    </citation>
    <scope>NUCLEOTIDE SEQUENCE</scope>
</reference>
<keyword evidence="2" id="KW-1185">Reference proteome</keyword>
<gene>
    <name evidence="1" type="ORF">ACAOBT_LOCUS10898</name>
</gene>
<dbReference type="EMBL" id="CAKOFQ010006818">
    <property type="protein sequence ID" value="CAH1974112.1"/>
    <property type="molecule type" value="Genomic_DNA"/>
</dbReference>
<organism evidence="1 2">
    <name type="scientific">Acanthoscelides obtectus</name>
    <name type="common">Bean weevil</name>
    <name type="synonym">Bruchus obtectus</name>
    <dbReference type="NCBI Taxonomy" id="200917"/>
    <lineage>
        <taxon>Eukaryota</taxon>
        <taxon>Metazoa</taxon>
        <taxon>Ecdysozoa</taxon>
        <taxon>Arthropoda</taxon>
        <taxon>Hexapoda</taxon>
        <taxon>Insecta</taxon>
        <taxon>Pterygota</taxon>
        <taxon>Neoptera</taxon>
        <taxon>Endopterygota</taxon>
        <taxon>Coleoptera</taxon>
        <taxon>Polyphaga</taxon>
        <taxon>Cucujiformia</taxon>
        <taxon>Chrysomeloidea</taxon>
        <taxon>Chrysomelidae</taxon>
        <taxon>Bruchinae</taxon>
        <taxon>Bruchini</taxon>
        <taxon>Acanthoscelides</taxon>
    </lineage>
</organism>
<sequence length="249" mass="28401">MIFALTLTLRQYLRWRVTRQEHSEKQYIEGSKTITDLYADYKKNPFVTCIEVYSIMNLTWHSSFLKTIFAIQVCCFDLQAVQPCPQGDVSVFYYKSKLSTNNFTMCDLKKRDRDKWCASCGMRAKEDAGYTTFLNLLTIRLFCQRGKLITKLALEQPAKEWKVLETVKDSTVVECATKSVDNASQCIIDGEATFIDKNNIACEIGLNMVDDIPGSDHASPSFYELQPMGKTTNVIGNATDEVDRNVITW</sequence>
<evidence type="ECO:0000313" key="2">
    <source>
        <dbReference type="Proteomes" id="UP001152888"/>
    </source>
</evidence>
<name>A0A9P0KJM6_ACAOB</name>